<feature type="transmembrane region" description="Helical" evidence="3">
    <location>
        <begin position="90"/>
        <end position="106"/>
    </location>
</feature>
<sequence length="444" mass="45460">MIPSFAPSTPARSQFSREPISALCSAVPPAPAPPPASASASVTGPLSSPGPRRASRRPVRRARPPPSYQGGGVRRRREEPGWLHGKPPPLWARIAPVVALVVLVLVQRLTQGEAEVGFFLAGLPPVAAFAYGAAGTAVFAGIVLALLGMPWAGSAHPRGADLATVAAIGLLSVVIAWVRRRRDAQLVSVRTVAEAAQLAVLPPVPERVGPVRCAGLYRAAQRGTLVGGDLYDVRVGPFGVRALVGDVQGHGLAAVGTVAALLGAFREGVLDDPELVGVAARLDRRLLADTAGAGDAAGTAGTAGSGEQPELFATALLLEFPPGLDLVRIVSCGHPPALLLRASTVSEPAVEPGPPLGLGLAGPNLAVVTDVPLLPGDRLLAYTDGVTEARDAAGAFYPLAGRVLALERDPAGLVEAVWQDLLEFTAGGPRDDVALLVLSLPDAP</sequence>
<evidence type="ECO:0000313" key="6">
    <source>
        <dbReference type="Proteomes" id="UP001520654"/>
    </source>
</evidence>
<comment type="caution">
    <text evidence="5">The sequence shown here is derived from an EMBL/GenBank/DDBJ whole genome shotgun (WGS) entry which is preliminary data.</text>
</comment>
<dbReference type="SUPFAM" id="SSF81606">
    <property type="entry name" value="PP2C-like"/>
    <property type="match status" value="1"/>
</dbReference>
<feature type="transmembrane region" description="Helical" evidence="3">
    <location>
        <begin position="159"/>
        <end position="178"/>
    </location>
</feature>
<evidence type="ECO:0000313" key="5">
    <source>
        <dbReference type="EMBL" id="MCC0098524.1"/>
    </source>
</evidence>
<dbReference type="Gene3D" id="3.60.40.10">
    <property type="entry name" value="PPM-type phosphatase domain"/>
    <property type="match status" value="1"/>
</dbReference>
<keyword evidence="3" id="KW-0472">Membrane</keyword>
<feature type="domain" description="PPM-type phosphatase" evidence="4">
    <location>
        <begin position="211"/>
        <end position="440"/>
    </location>
</feature>
<dbReference type="Pfam" id="PF07228">
    <property type="entry name" value="SpoIIE"/>
    <property type="match status" value="1"/>
</dbReference>
<keyword evidence="3" id="KW-0812">Transmembrane</keyword>
<dbReference type="PANTHER" id="PTHR43156">
    <property type="entry name" value="STAGE II SPORULATION PROTEIN E-RELATED"/>
    <property type="match status" value="1"/>
</dbReference>
<keyword evidence="1" id="KW-0378">Hydrolase</keyword>
<dbReference type="InterPro" id="IPR052016">
    <property type="entry name" value="Bact_Sigma-Reg"/>
</dbReference>
<reference evidence="5 6" key="1">
    <citation type="submission" date="2021-08" db="EMBL/GenBank/DDBJ databases">
        <title>Genomic Architecture of Streptomyces flavotricini NGL1 and Streptomyces erythrochromogenes HMS4 With Differential Plant Beneficial attributes and laccase production capabilities.</title>
        <authorList>
            <person name="Salwan R."/>
            <person name="Kaur R."/>
            <person name="Sharma V."/>
        </authorList>
    </citation>
    <scope>NUCLEOTIDE SEQUENCE [LARGE SCALE GENOMIC DNA]</scope>
    <source>
        <strain evidence="5 6">NGL1</strain>
    </source>
</reference>
<feature type="compositionally biased region" description="Low complexity" evidence="2">
    <location>
        <begin position="37"/>
        <end position="52"/>
    </location>
</feature>
<feature type="transmembrane region" description="Helical" evidence="3">
    <location>
        <begin position="118"/>
        <end position="147"/>
    </location>
</feature>
<dbReference type="EMBL" id="JAINUL010000001">
    <property type="protein sequence ID" value="MCC0098524.1"/>
    <property type="molecule type" value="Genomic_DNA"/>
</dbReference>
<organism evidence="5 6">
    <name type="scientific">Streptomyces flavotricini</name>
    <dbReference type="NCBI Taxonomy" id="66888"/>
    <lineage>
        <taxon>Bacteria</taxon>
        <taxon>Bacillati</taxon>
        <taxon>Actinomycetota</taxon>
        <taxon>Actinomycetes</taxon>
        <taxon>Kitasatosporales</taxon>
        <taxon>Streptomycetaceae</taxon>
        <taxon>Streptomyces</taxon>
    </lineage>
</organism>
<dbReference type="SMART" id="SM00331">
    <property type="entry name" value="PP2C_SIG"/>
    <property type="match status" value="1"/>
</dbReference>
<evidence type="ECO:0000256" key="3">
    <source>
        <dbReference type="SAM" id="Phobius"/>
    </source>
</evidence>
<dbReference type="Proteomes" id="UP001520654">
    <property type="component" value="Unassembled WGS sequence"/>
</dbReference>
<name>A0ABS8EC83_9ACTN</name>
<gene>
    <name evidence="5" type="ORF">K7B10_27900</name>
</gene>
<accession>A0ABS8EC83</accession>
<evidence type="ECO:0000256" key="2">
    <source>
        <dbReference type="SAM" id="MobiDB-lite"/>
    </source>
</evidence>
<dbReference type="InterPro" id="IPR036457">
    <property type="entry name" value="PPM-type-like_dom_sf"/>
</dbReference>
<protein>
    <submittedName>
        <fullName evidence="5">Serine/threonine-protein phosphatase</fullName>
    </submittedName>
</protein>
<feature type="region of interest" description="Disordered" evidence="2">
    <location>
        <begin position="22"/>
        <end position="82"/>
    </location>
</feature>
<evidence type="ECO:0000256" key="1">
    <source>
        <dbReference type="ARBA" id="ARBA00022801"/>
    </source>
</evidence>
<keyword evidence="6" id="KW-1185">Reference proteome</keyword>
<feature type="compositionally biased region" description="Basic residues" evidence="2">
    <location>
        <begin position="53"/>
        <end position="63"/>
    </location>
</feature>
<dbReference type="PANTHER" id="PTHR43156:SF2">
    <property type="entry name" value="STAGE II SPORULATION PROTEIN E"/>
    <property type="match status" value="1"/>
</dbReference>
<proteinExistence type="predicted"/>
<evidence type="ECO:0000259" key="4">
    <source>
        <dbReference type="SMART" id="SM00331"/>
    </source>
</evidence>
<dbReference type="InterPro" id="IPR001932">
    <property type="entry name" value="PPM-type_phosphatase-like_dom"/>
</dbReference>
<keyword evidence="3" id="KW-1133">Transmembrane helix</keyword>